<feature type="domain" description="Fido" evidence="3">
    <location>
        <begin position="125"/>
        <end position="279"/>
    </location>
</feature>
<dbReference type="Pfam" id="PF02661">
    <property type="entry name" value="Fic"/>
    <property type="match status" value="1"/>
</dbReference>
<dbReference type="InterPro" id="IPR036597">
    <property type="entry name" value="Fido-like_dom_sf"/>
</dbReference>
<gene>
    <name evidence="4" type="ORF">E6K81_14935</name>
</gene>
<evidence type="ECO:0000259" key="3">
    <source>
        <dbReference type="PROSITE" id="PS51459"/>
    </source>
</evidence>
<reference evidence="4 5" key="1">
    <citation type="journal article" date="2019" name="Nat. Microbiol.">
        <title>Mediterranean grassland soil C-N compound turnover is dependent on rainfall and depth, and is mediated by genomically divergent microorganisms.</title>
        <authorList>
            <person name="Diamond S."/>
            <person name="Andeer P.F."/>
            <person name="Li Z."/>
            <person name="Crits-Christoph A."/>
            <person name="Burstein D."/>
            <person name="Anantharaman K."/>
            <person name="Lane K.R."/>
            <person name="Thomas B.C."/>
            <person name="Pan C."/>
            <person name="Northen T.R."/>
            <person name="Banfield J.F."/>
        </authorList>
    </citation>
    <scope>NUCLEOTIDE SEQUENCE [LARGE SCALE GENOMIC DNA]</scope>
    <source>
        <strain evidence="4">WS_11</strain>
    </source>
</reference>
<dbReference type="PANTHER" id="PTHR13504:SF38">
    <property type="entry name" value="FIDO DOMAIN-CONTAINING PROTEIN"/>
    <property type="match status" value="1"/>
</dbReference>
<proteinExistence type="predicted"/>
<name>A0A538U0Q8_UNCEI</name>
<dbReference type="EMBL" id="VBPB01000307">
    <property type="protein sequence ID" value="TMQ69462.1"/>
    <property type="molecule type" value="Genomic_DNA"/>
</dbReference>
<evidence type="ECO:0000256" key="2">
    <source>
        <dbReference type="PIRSR" id="PIRSR640198-2"/>
    </source>
</evidence>
<dbReference type="InterPro" id="IPR040198">
    <property type="entry name" value="Fido_containing"/>
</dbReference>
<organism evidence="4 5">
    <name type="scientific">Eiseniibacteriota bacterium</name>
    <dbReference type="NCBI Taxonomy" id="2212470"/>
    <lineage>
        <taxon>Bacteria</taxon>
        <taxon>Candidatus Eiseniibacteriota</taxon>
    </lineage>
</organism>
<protein>
    <submittedName>
        <fullName evidence="4">Fic family protein</fullName>
    </submittedName>
</protein>
<dbReference type="Proteomes" id="UP000319771">
    <property type="component" value="Unassembled WGS sequence"/>
</dbReference>
<keyword evidence="2" id="KW-0067">ATP-binding</keyword>
<dbReference type="Gene3D" id="1.10.3290.10">
    <property type="entry name" value="Fido-like domain"/>
    <property type="match status" value="1"/>
</dbReference>
<sequence>MTTHDSLTWRPIEDLPPDYSIMASPELPTLAQVWSEQQGGLSESGALATFLQRLGRRWAIETGVIENVYSLDRGTTQLLIEHGIEATLISHEATNKDPSFVASIIRDQKAAVDWLFDFVKGQRQLSVGYIKELHALLTRHQETCDAVDAIGKRVQVPLERGVFKRGPNNPTRDNGTVHEYCPPEQVAVEMDRLVSLHHGHQEAHVPPEIEAGWLHHRFVQIHPFQDGNGRVARSLATLVFIRASWFPIVVTRDDQPKYIRHLEAADRGELRPLVNYFASLEKQEFLGALSIARDVQEEQRIEQAIAAAKETLTSRRDTLRAEWASVEKTAVSLQRAAEEACREVAGQLGAELGEISKDYRFGVHSEPNGGASSHFYRYQVVASAKSLGYFANTASYRAWVRLALKTDGSATILFSFHAVGFEFRGVLAVSATFFRRHETEDGQAEAVDLTPLCEEPFQLNYLEPESSARGRFRPWLDRCLARGLEVWRGGL</sequence>
<comment type="caution">
    <text evidence="4">The sequence shown here is derived from an EMBL/GenBank/DDBJ whole genome shotgun (WGS) entry which is preliminary data.</text>
</comment>
<feature type="active site" evidence="1">
    <location>
        <position position="222"/>
    </location>
</feature>
<dbReference type="SUPFAM" id="SSF140931">
    <property type="entry name" value="Fic-like"/>
    <property type="match status" value="1"/>
</dbReference>
<evidence type="ECO:0000313" key="4">
    <source>
        <dbReference type="EMBL" id="TMQ69462.1"/>
    </source>
</evidence>
<evidence type="ECO:0000256" key="1">
    <source>
        <dbReference type="PIRSR" id="PIRSR640198-1"/>
    </source>
</evidence>
<accession>A0A538U0Q8</accession>
<feature type="binding site" evidence="2">
    <location>
        <begin position="226"/>
        <end position="233"/>
    </location>
    <ligand>
        <name>ATP</name>
        <dbReference type="ChEBI" id="CHEBI:30616"/>
    </ligand>
</feature>
<dbReference type="GO" id="GO:0005524">
    <property type="term" value="F:ATP binding"/>
    <property type="evidence" value="ECO:0007669"/>
    <property type="project" value="UniProtKB-KW"/>
</dbReference>
<dbReference type="AlphaFoldDB" id="A0A538U0Q8"/>
<dbReference type="PROSITE" id="PS51459">
    <property type="entry name" value="FIDO"/>
    <property type="match status" value="1"/>
</dbReference>
<dbReference type="InterPro" id="IPR003812">
    <property type="entry name" value="Fido"/>
</dbReference>
<dbReference type="PANTHER" id="PTHR13504">
    <property type="entry name" value="FIDO DOMAIN-CONTAINING PROTEIN DDB_G0283145"/>
    <property type="match status" value="1"/>
</dbReference>
<evidence type="ECO:0000313" key="5">
    <source>
        <dbReference type="Proteomes" id="UP000319771"/>
    </source>
</evidence>
<keyword evidence="2" id="KW-0547">Nucleotide-binding</keyword>